<feature type="domain" description="Small ribosomal subunit protein mS35 mitochondrial conserved" evidence="2">
    <location>
        <begin position="210"/>
        <end position="323"/>
    </location>
</feature>
<evidence type="ECO:0000259" key="2">
    <source>
        <dbReference type="Pfam" id="PF10213"/>
    </source>
</evidence>
<feature type="region of interest" description="Disordered" evidence="1">
    <location>
        <begin position="379"/>
        <end position="401"/>
    </location>
</feature>
<dbReference type="PANTHER" id="PTHR13490:SF0">
    <property type="entry name" value="SMALL RIBOSOMAL SUBUNIT PROTEIN MS35"/>
    <property type="match status" value="1"/>
</dbReference>
<feature type="compositionally biased region" description="Low complexity" evidence="1">
    <location>
        <begin position="382"/>
        <end position="401"/>
    </location>
</feature>
<dbReference type="InterPro" id="IPR019349">
    <property type="entry name" value="Ribosomal_mS35_mit"/>
</dbReference>
<dbReference type="GO" id="GO:0032543">
    <property type="term" value="P:mitochondrial translation"/>
    <property type="evidence" value="ECO:0007669"/>
    <property type="project" value="InterPro"/>
</dbReference>
<evidence type="ECO:0000313" key="3">
    <source>
        <dbReference type="EMBL" id="KAF2718774.1"/>
    </source>
</evidence>
<dbReference type="PANTHER" id="PTHR13490">
    <property type="entry name" value="MITOCHONDRIAL 28S RIBOSOMAL PROTEIN S28"/>
    <property type="match status" value="1"/>
</dbReference>
<dbReference type="Proteomes" id="UP000799441">
    <property type="component" value="Unassembled WGS sequence"/>
</dbReference>
<dbReference type="GO" id="GO:0003735">
    <property type="term" value="F:structural constituent of ribosome"/>
    <property type="evidence" value="ECO:0007669"/>
    <property type="project" value="InterPro"/>
</dbReference>
<keyword evidence="4" id="KW-1185">Reference proteome</keyword>
<name>A0A9P4Q5Z3_9PEZI</name>
<sequence>MAAPFKRACSQAARGISQHRSQPTCIRQRPQWVSQCNSARPFTSTTYRAAAEEKDAAPSEPTTDSPTYFNQAFYDSLEASDRDGYRTLDAEERRKLERVKRDLDAEFADGSPFSQSINRQISTAVHEIDTAFPEDPPPSRGRRIESFFNMGEPEDIGPDDEFLEDDISSAGHAELEQHRDLRELMRIAVWEMPLLTKLSKQFEPERHAGKEADPLRWRYTTYLGEHHPASRKVVVEFKPAVVGRIAGVSPKALQKLAGPRFNPLNGTIKMSCENFETQAMNKRYLADTIQKLIAEAKTNDFADVPLDVRHVKPKPKVHFPKEWRMTAERRQALDARRKGFETPMLEAAEKNEGPVSGAKALEIEGQMDLREEIPIMQEARQPMPAGKMGKKQMGQKPVQRP</sequence>
<proteinExistence type="predicted"/>
<evidence type="ECO:0000313" key="4">
    <source>
        <dbReference type="Proteomes" id="UP000799441"/>
    </source>
</evidence>
<dbReference type="GO" id="GO:0005763">
    <property type="term" value="C:mitochondrial small ribosomal subunit"/>
    <property type="evidence" value="ECO:0007669"/>
    <property type="project" value="TreeGrafter"/>
</dbReference>
<protein>
    <recommendedName>
        <fullName evidence="2">Small ribosomal subunit protein mS35 mitochondrial conserved domain-containing protein</fullName>
    </recommendedName>
</protein>
<organism evidence="3 4">
    <name type="scientific">Polychaeton citri CBS 116435</name>
    <dbReference type="NCBI Taxonomy" id="1314669"/>
    <lineage>
        <taxon>Eukaryota</taxon>
        <taxon>Fungi</taxon>
        <taxon>Dikarya</taxon>
        <taxon>Ascomycota</taxon>
        <taxon>Pezizomycotina</taxon>
        <taxon>Dothideomycetes</taxon>
        <taxon>Dothideomycetidae</taxon>
        <taxon>Capnodiales</taxon>
        <taxon>Capnodiaceae</taxon>
        <taxon>Polychaeton</taxon>
    </lineage>
</organism>
<dbReference type="InterPro" id="IPR039848">
    <property type="entry name" value="Ribosomal_mS35_mt"/>
</dbReference>
<dbReference type="AlphaFoldDB" id="A0A9P4Q5Z3"/>
<feature type="region of interest" description="Disordered" evidence="1">
    <location>
        <begin position="1"/>
        <end position="23"/>
    </location>
</feature>
<dbReference type="Pfam" id="PF10213">
    <property type="entry name" value="MRP-S28"/>
    <property type="match status" value="1"/>
</dbReference>
<reference evidence="3" key="1">
    <citation type="journal article" date="2020" name="Stud. Mycol.">
        <title>101 Dothideomycetes genomes: a test case for predicting lifestyles and emergence of pathogens.</title>
        <authorList>
            <person name="Haridas S."/>
            <person name="Albert R."/>
            <person name="Binder M."/>
            <person name="Bloem J."/>
            <person name="Labutti K."/>
            <person name="Salamov A."/>
            <person name="Andreopoulos B."/>
            <person name="Baker S."/>
            <person name="Barry K."/>
            <person name="Bills G."/>
            <person name="Bluhm B."/>
            <person name="Cannon C."/>
            <person name="Castanera R."/>
            <person name="Culley D."/>
            <person name="Daum C."/>
            <person name="Ezra D."/>
            <person name="Gonzalez J."/>
            <person name="Henrissat B."/>
            <person name="Kuo A."/>
            <person name="Liang C."/>
            <person name="Lipzen A."/>
            <person name="Lutzoni F."/>
            <person name="Magnuson J."/>
            <person name="Mondo S."/>
            <person name="Nolan M."/>
            <person name="Ohm R."/>
            <person name="Pangilinan J."/>
            <person name="Park H.-J."/>
            <person name="Ramirez L."/>
            <person name="Alfaro M."/>
            <person name="Sun H."/>
            <person name="Tritt A."/>
            <person name="Yoshinaga Y."/>
            <person name="Zwiers L.-H."/>
            <person name="Turgeon B."/>
            <person name="Goodwin S."/>
            <person name="Spatafora J."/>
            <person name="Crous P."/>
            <person name="Grigoriev I."/>
        </authorList>
    </citation>
    <scope>NUCLEOTIDE SEQUENCE</scope>
    <source>
        <strain evidence="3">CBS 116435</strain>
    </source>
</reference>
<evidence type="ECO:0000256" key="1">
    <source>
        <dbReference type="SAM" id="MobiDB-lite"/>
    </source>
</evidence>
<gene>
    <name evidence="3" type="ORF">K431DRAFT_287377</name>
</gene>
<dbReference type="OrthoDB" id="283424at2759"/>
<accession>A0A9P4Q5Z3</accession>
<comment type="caution">
    <text evidence="3">The sequence shown here is derived from an EMBL/GenBank/DDBJ whole genome shotgun (WGS) entry which is preliminary data.</text>
</comment>
<dbReference type="EMBL" id="MU003820">
    <property type="protein sequence ID" value="KAF2718774.1"/>
    <property type="molecule type" value="Genomic_DNA"/>
</dbReference>